<accession>A0A4V2RXT3</accession>
<dbReference type="AlphaFoldDB" id="A0A4V2RXT3"/>
<name>A0A4V2RXT3_9ACTN</name>
<dbReference type="RefSeq" id="WP_158441488.1">
    <property type="nucleotide sequence ID" value="NZ_SLWN01000021.1"/>
</dbReference>
<dbReference type="InterPro" id="IPR012337">
    <property type="entry name" value="RNaseH-like_sf"/>
</dbReference>
<dbReference type="SUPFAM" id="SSF53098">
    <property type="entry name" value="Ribonuclease H-like"/>
    <property type="match status" value="1"/>
</dbReference>
<proteinExistence type="predicted"/>
<gene>
    <name evidence="2" type="ORF">EV652_1211</name>
</gene>
<evidence type="ECO:0000259" key="1">
    <source>
        <dbReference type="Pfam" id="PF13683"/>
    </source>
</evidence>
<dbReference type="OrthoDB" id="4281720at2"/>
<feature type="domain" description="Integrase catalytic" evidence="1">
    <location>
        <begin position="4"/>
        <end position="68"/>
    </location>
</feature>
<evidence type="ECO:0000313" key="3">
    <source>
        <dbReference type="Proteomes" id="UP000294508"/>
    </source>
</evidence>
<dbReference type="PANTHER" id="PTHR46889:SF4">
    <property type="entry name" value="TRANSPOSASE INSO FOR INSERTION SEQUENCE ELEMENT IS911B-RELATED"/>
    <property type="match status" value="1"/>
</dbReference>
<keyword evidence="3" id="KW-1185">Reference proteome</keyword>
<reference evidence="2 3" key="1">
    <citation type="journal article" date="2015" name="Stand. Genomic Sci.">
        <title>Genomic Encyclopedia of Bacterial and Archaeal Type Strains, Phase III: the genomes of soil and plant-associated and newly described type strains.</title>
        <authorList>
            <person name="Whitman W.B."/>
            <person name="Woyke T."/>
            <person name="Klenk H.P."/>
            <person name="Zhou Y."/>
            <person name="Lilburn T.G."/>
            <person name="Beck B.J."/>
            <person name="De Vos P."/>
            <person name="Vandamme P."/>
            <person name="Eisen J.A."/>
            <person name="Garrity G."/>
            <person name="Hugenholtz P."/>
            <person name="Kyrpides N.C."/>
        </authorList>
    </citation>
    <scope>NUCLEOTIDE SEQUENCE [LARGE SCALE GENOMIC DNA]</scope>
    <source>
        <strain evidence="2 3">VKM Ac-2572</strain>
    </source>
</reference>
<dbReference type="InterPro" id="IPR001584">
    <property type="entry name" value="Integrase_cat-core"/>
</dbReference>
<sequence>HELRGSMGRVGACGDNAAMESFFALLQKNVLDRQRWTSRHELRLAIVSWIETTYHRRRRQRSLGKLTPIEFETIQPVALAA</sequence>
<dbReference type="EMBL" id="SLWN01000021">
    <property type="protein sequence ID" value="TCO15628.1"/>
    <property type="molecule type" value="Genomic_DNA"/>
</dbReference>
<dbReference type="Proteomes" id="UP000294508">
    <property type="component" value="Unassembled WGS sequence"/>
</dbReference>
<dbReference type="GO" id="GO:0015074">
    <property type="term" value="P:DNA integration"/>
    <property type="evidence" value="ECO:0007669"/>
    <property type="project" value="InterPro"/>
</dbReference>
<protein>
    <submittedName>
        <fullName evidence="2">Integrase-like protein</fullName>
    </submittedName>
</protein>
<evidence type="ECO:0000313" key="2">
    <source>
        <dbReference type="EMBL" id="TCO15628.1"/>
    </source>
</evidence>
<organism evidence="2 3">
    <name type="scientific">Kribbella steppae</name>
    <dbReference type="NCBI Taxonomy" id="2512223"/>
    <lineage>
        <taxon>Bacteria</taxon>
        <taxon>Bacillati</taxon>
        <taxon>Actinomycetota</taxon>
        <taxon>Actinomycetes</taxon>
        <taxon>Propionibacteriales</taxon>
        <taxon>Kribbellaceae</taxon>
        <taxon>Kribbella</taxon>
    </lineage>
</organism>
<dbReference type="InterPro" id="IPR050900">
    <property type="entry name" value="Transposase_IS3/IS150/IS904"/>
</dbReference>
<feature type="non-terminal residue" evidence="2">
    <location>
        <position position="1"/>
    </location>
</feature>
<dbReference type="PANTHER" id="PTHR46889">
    <property type="entry name" value="TRANSPOSASE INSF FOR INSERTION SEQUENCE IS3B-RELATED"/>
    <property type="match status" value="1"/>
</dbReference>
<comment type="caution">
    <text evidence="2">The sequence shown here is derived from an EMBL/GenBank/DDBJ whole genome shotgun (WGS) entry which is preliminary data.</text>
</comment>
<dbReference type="Pfam" id="PF13683">
    <property type="entry name" value="rve_3"/>
    <property type="match status" value="1"/>
</dbReference>